<evidence type="ECO:0000256" key="3">
    <source>
        <dbReference type="PROSITE-ProRule" id="PRU00169"/>
    </source>
</evidence>
<dbReference type="Pfam" id="PF00072">
    <property type="entry name" value="Response_reg"/>
    <property type="match status" value="1"/>
</dbReference>
<reference evidence="6" key="1">
    <citation type="submission" date="2016-11" db="EMBL/GenBank/DDBJ databases">
        <authorList>
            <person name="Varghese N."/>
            <person name="Submissions S."/>
        </authorList>
    </citation>
    <scope>NUCLEOTIDE SEQUENCE [LARGE SCALE GENOMIC DNA]</scope>
    <source>
        <strain evidence="6">CGMCC 1.8995</strain>
    </source>
</reference>
<evidence type="ECO:0000256" key="2">
    <source>
        <dbReference type="ARBA" id="ARBA00023012"/>
    </source>
</evidence>
<keyword evidence="2" id="KW-0902">Two-component regulatory system</keyword>
<organism evidence="5 6">
    <name type="scientific">Marisediminitalea aggregata</name>
    <dbReference type="NCBI Taxonomy" id="634436"/>
    <lineage>
        <taxon>Bacteria</taxon>
        <taxon>Pseudomonadati</taxon>
        <taxon>Pseudomonadota</taxon>
        <taxon>Gammaproteobacteria</taxon>
        <taxon>Alteromonadales</taxon>
        <taxon>Alteromonadaceae</taxon>
        <taxon>Marisediminitalea</taxon>
    </lineage>
</organism>
<dbReference type="AlphaFoldDB" id="A0A1M5M1G8"/>
<keyword evidence="6" id="KW-1185">Reference proteome</keyword>
<dbReference type="PROSITE" id="PS50110">
    <property type="entry name" value="RESPONSE_REGULATORY"/>
    <property type="match status" value="1"/>
</dbReference>
<accession>A0A1M5M1G8</accession>
<keyword evidence="1 3" id="KW-0597">Phosphoprotein</keyword>
<sequence length="125" mass="14103">MSTFTIAVIDDDEVSLELIAHIIESELDAQVISFARSAFAKEFLMHQNDTSLDMIISDMVMPEYDGLSLLRACREKGLSVPFIFMTAYATRQTEMLAKQLGAVAYLVKPIRREKLISLLTEQLTK</sequence>
<evidence type="ECO:0000313" key="5">
    <source>
        <dbReference type="EMBL" id="SHG71182.1"/>
    </source>
</evidence>
<gene>
    <name evidence="5" type="ORF">SAMN05216361_2872</name>
</gene>
<dbReference type="SUPFAM" id="SSF52172">
    <property type="entry name" value="CheY-like"/>
    <property type="match status" value="1"/>
</dbReference>
<dbReference type="PANTHER" id="PTHR44591">
    <property type="entry name" value="STRESS RESPONSE REGULATOR PROTEIN 1"/>
    <property type="match status" value="1"/>
</dbReference>
<feature type="modified residue" description="4-aspartylphosphate" evidence="3">
    <location>
        <position position="58"/>
    </location>
</feature>
<proteinExistence type="predicted"/>
<feature type="domain" description="Response regulatory" evidence="4">
    <location>
        <begin position="5"/>
        <end position="123"/>
    </location>
</feature>
<dbReference type="STRING" id="634436.SAMN05216361_2872"/>
<dbReference type="CDD" id="cd00156">
    <property type="entry name" value="REC"/>
    <property type="match status" value="1"/>
</dbReference>
<dbReference type="EMBL" id="FQWD01000004">
    <property type="protein sequence ID" value="SHG71182.1"/>
    <property type="molecule type" value="Genomic_DNA"/>
</dbReference>
<dbReference type="SMART" id="SM00448">
    <property type="entry name" value="REC"/>
    <property type="match status" value="1"/>
</dbReference>
<dbReference type="InterPro" id="IPR001789">
    <property type="entry name" value="Sig_transdc_resp-reg_receiver"/>
</dbReference>
<dbReference type="Proteomes" id="UP000184520">
    <property type="component" value="Unassembled WGS sequence"/>
</dbReference>
<protein>
    <submittedName>
        <fullName evidence="5">Two-component system, NtrC family, response regulator HydG</fullName>
    </submittedName>
</protein>
<dbReference type="OrthoDB" id="5768548at2"/>
<name>A0A1M5M1G8_9ALTE</name>
<dbReference type="InterPro" id="IPR050595">
    <property type="entry name" value="Bact_response_regulator"/>
</dbReference>
<evidence type="ECO:0000256" key="1">
    <source>
        <dbReference type="ARBA" id="ARBA00022553"/>
    </source>
</evidence>
<dbReference type="PANTHER" id="PTHR44591:SF14">
    <property type="entry name" value="PROTEIN PILG"/>
    <property type="match status" value="1"/>
</dbReference>
<dbReference type="GO" id="GO:0000160">
    <property type="term" value="P:phosphorelay signal transduction system"/>
    <property type="evidence" value="ECO:0007669"/>
    <property type="project" value="UniProtKB-KW"/>
</dbReference>
<dbReference type="RefSeq" id="WP_073323596.1">
    <property type="nucleotide sequence ID" value="NZ_FQWD01000004.1"/>
</dbReference>
<evidence type="ECO:0000259" key="4">
    <source>
        <dbReference type="PROSITE" id="PS50110"/>
    </source>
</evidence>
<evidence type="ECO:0000313" key="6">
    <source>
        <dbReference type="Proteomes" id="UP000184520"/>
    </source>
</evidence>
<dbReference type="Gene3D" id="3.40.50.2300">
    <property type="match status" value="1"/>
</dbReference>
<dbReference type="InterPro" id="IPR011006">
    <property type="entry name" value="CheY-like_superfamily"/>
</dbReference>